<dbReference type="EMBL" id="JAENQP010000007">
    <property type="protein sequence ID" value="MBO3359483.1"/>
    <property type="molecule type" value="Genomic_DNA"/>
</dbReference>
<evidence type="ECO:0008006" key="3">
    <source>
        <dbReference type="Google" id="ProtNLM"/>
    </source>
</evidence>
<protein>
    <recommendedName>
        <fullName evidence="3">Phage protein</fullName>
    </recommendedName>
</protein>
<dbReference type="AlphaFoldDB" id="A0AAW4IXZ5"/>
<evidence type="ECO:0000313" key="1">
    <source>
        <dbReference type="EMBL" id="MBO3359483.1"/>
    </source>
</evidence>
<gene>
    <name evidence="1" type="ORF">JJB47_11940</name>
</gene>
<accession>A0AAW4IXZ5</accession>
<name>A0AAW4IXZ5_CLOPF</name>
<evidence type="ECO:0000313" key="2">
    <source>
        <dbReference type="Proteomes" id="UP000668068"/>
    </source>
</evidence>
<proteinExistence type="predicted"/>
<comment type="caution">
    <text evidence="1">The sequence shown here is derived from an EMBL/GenBank/DDBJ whole genome shotgun (WGS) entry which is preliminary data.</text>
</comment>
<dbReference type="Proteomes" id="UP000668068">
    <property type="component" value="Unassembled WGS sequence"/>
</dbReference>
<reference evidence="1" key="1">
    <citation type="submission" date="2020-12" db="EMBL/GenBank/DDBJ databases">
        <title>Comparative genomics of Clostridium perfringens reveals patterns of host-associated phylogenetic clades and virulence factors.</title>
        <authorList>
            <person name="Smith A.H."/>
            <person name="Geier R."/>
        </authorList>
    </citation>
    <scope>NUCLEOTIDE SEQUENCE</scope>
    <source>
        <strain evidence="1">CHD30677R</strain>
    </source>
</reference>
<organism evidence="1 2">
    <name type="scientific">Clostridium perfringens</name>
    <dbReference type="NCBI Taxonomy" id="1502"/>
    <lineage>
        <taxon>Bacteria</taxon>
        <taxon>Bacillati</taxon>
        <taxon>Bacillota</taxon>
        <taxon>Clostridia</taxon>
        <taxon>Eubacteriales</taxon>
        <taxon>Clostridiaceae</taxon>
        <taxon>Clostridium</taxon>
    </lineage>
</organism>
<dbReference type="RefSeq" id="WP_208340819.1">
    <property type="nucleotide sequence ID" value="NZ_JAENQO010000007.1"/>
</dbReference>
<sequence length="87" mass="10867">MINNCPFCKKKLWKYDYSDYWNPPEYGEECINTKCRKYYKKYCYGLGFDLKCGKWKHSDKTDWVKEKRMSDSYLEFIKRVNYQLKRK</sequence>